<proteinExistence type="predicted"/>
<feature type="transmembrane region" description="Helical" evidence="5">
    <location>
        <begin position="130"/>
        <end position="148"/>
    </location>
</feature>
<dbReference type="PIRSF" id="PIRSF033913">
    <property type="entry name" value="S-S_format_DsbB"/>
    <property type="match status" value="1"/>
</dbReference>
<dbReference type="Gene3D" id="1.20.1550.10">
    <property type="entry name" value="DsbB-like"/>
    <property type="match status" value="1"/>
</dbReference>
<keyword evidence="3 5" id="KW-1133">Transmembrane helix</keyword>
<feature type="transmembrane region" description="Helical" evidence="5">
    <location>
        <begin position="62"/>
        <end position="80"/>
    </location>
</feature>
<comment type="subcellular location">
    <subcellularLocation>
        <location evidence="1">Membrane</location>
        <topology evidence="1">Multi-pass membrane protein</topology>
    </subcellularLocation>
</comment>
<dbReference type="InterPro" id="IPR024199">
    <property type="entry name" value="Uncharacterised_DsbB"/>
</dbReference>
<organism evidence="6 7">
    <name type="scientific">Rubellimicrobium aerolatum</name>
    <dbReference type="NCBI Taxonomy" id="490979"/>
    <lineage>
        <taxon>Bacteria</taxon>
        <taxon>Pseudomonadati</taxon>
        <taxon>Pseudomonadota</taxon>
        <taxon>Alphaproteobacteria</taxon>
        <taxon>Rhodobacterales</taxon>
        <taxon>Roseobacteraceae</taxon>
        <taxon>Rubellimicrobium</taxon>
    </lineage>
</organism>
<comment type="caution">
    <text evidence="6">The sequence shown here is derived from an EMBL/GenBank/DDBJ whole genome shotgun (WGS) entry which is preliminary data.</text>
</comment>
<dbReference type="RefSeq" id="WP_209836789.1">
    <property type="nucleotide sequence ID" value="NZ_JAGGJP010000001.1"/>
</dbReference>
<dbReference type="Pfam" id="PF02600">
    <property type="entry name" value="DsbB"/>
    <property type="match status" value="1"/>
</dbReference>
<evidence type="ECO:0000256" key="3">
    <source>
        <dbReference type="ARBA" id="ARBA00022989"/>
    </source>
</evidence>
<evidence type="ECO:0000256" key="2">
    <source>
        <dbReference type="ARBA" id="ARBA00022692"/>
    </source>
</evidence>
<keyword evidence="4 5" id="KW-0472">Membrane</keyword>
<sequence>MTRTSLVLLAAGGSFALLAGAYLFQALGYPPCALCWWQRYPHFAAVPIGLLALAVRGPLFPILGSIAASATALIGVYHTGVERQWWQGPASCTGSGDLGGLAGGDLLAVEGPRIVMCDQVSWELLGLSMASWNAILSAVLVVLWVLAARRSVSRVV</sequence>
<dbReference type="Proteomes" id="UP001596056">
    <property type="component" value="Unassembled WGS sequence"/>
</dbReference>
<dbReference type="SUPFAM" id="SSF158442">
    <property type="entry name" value="DsbB-like"/>
    <property type="match status" value="1"/>
</dbReference>
<protein>
    <submittedName>
        <fullName evidence="6">Disulfide bond formation protein B</fullName>
    </submittedName>
</protein>
<dbReference type="EMBL" id="JBHSNA010000001">
    <property type="protein sequence ID" value="MFC5565156.1"/>
    <property type="molecule type" value="Genomic_DNA"/>
</dbReference>
<reference evidence="7" key="1">
    <citation type="journal article" date="2019" name="Int. J. Syst. Evol. Microbiol.">
        <title>The Global Catalogue of Microorganisms (GCM) 10K type strain sequencing project: providing services to taxonomists for standard genome sequencing and annotation.</title>
        <authorList>
            <consortium name="The Broad Institute Genomics Platform"/>
            <consortium name="The Broad Institute Genome Sequencing Center for Infectious Disease"/>
            <person name="Wu L."/>
            <person name="Ma J."/>
        </authorList>
    </citation>
    <scope>NUCLEOTIDE SEQUENCE [LARGE SCALE GENOMIC DNA]</scope>
    <source>
        <strain evidence="7">KACC 11588</strain>
    </source>
</reference>
<gene>
    <name evidence="6" type="ORF">ACFPOC_01815</name>
</gene>
<feature type="transmembrane region" description="Helical" evidence="5">
    <location>
        <begin position="36"/>
        <end position="55"/>
    </location>
</feature>
<evidence type="ECO:0000256" key="1">
    <source>
        <dbReference type="ARBA" id="ARBA00004141"/>
    </source>
</evidence>
<keyword evidence="7" id="KW-1185">Reference proteome</keyword>
<evidence type="ECO:0000313" key="6">
    <source>
        <dbReference type="EMBL" id="MFC5565156.1"/>
    </source>
</evidence>
<dbReference type="InterPro" id="IPR003752">
    <property type="entry name" value="DiS_bond_form_DsbB/BdbC"/>
</dbReference>
<dbReference type="InterPro" id="IPR023380">
    <property type="entry name" value="DsbB-like_sf"/>
</dbReference>
<evidence type="ECO:0000256" key="4">
    <source>
        <dbReference type="ARBA" id="ARBA00023136"/>
    </source>
</evidence>
<evidence type="ECO:0000313" key="7">
    <source>
        <dbReference type="Proteomes" id="UP001596056"/>
    </source>
</evidence>
<accession>A0ABW0S8D8</accession>
<keyword evidence="2 5" id="KW-0812">Transmembrane</keyword>
<evidence type="ECO:0000256" key="5">
    <source>
        <dbReference type="SAM" id="Phobius"/>
    </source>
</evidence>
<name>A0ABW0S8D8_9RHOB</name>